<keyword evidence="2" id="KW-0732">Signal</keyword>
<keyword evidence="4" id="KW-1185">Reference proteome</keyword>
<evidence type="ECO:0000313" key="3">
    <source>
        <dbReference type="EMBL" id="KAG5670864.1"/>
    </source>
</evidence>
<evidence type="ECO:0000256" key="2">
    <source>
        <dbReference type="SAM" id="SignalP"/>
    </source>
</evidence>
<evidence type="ECO:0000313" key="4">
    <source>
        <dbReference type="Proteomes" id="UP001107558"/>
    </source>
</evidence>
<evidence type="ECO:0000256" key="1">
    <source>
        <dbReference type="SAM" id="Phobius"/>
    </source>
</evidence>
<gene>
    <name evidence="3" type="ORF">PVAND_001097</name>
</gene>
<dbReference type="EMBL" id="JADBJN010000003">
    <property type="protein sequence ID" value="KAG5670864.1"/>
    <property type="molecule type" value="Genomic_DNA"/>
</dbReference>
<accession>A0A9J6BMB2</accession>
<organism evidence="3 4">
    <name type="scientific">Polypedilum vanderplanki</name>
    <name type="common">Sleeping chironomid midge</name>
    <dbReference type="NCBI Taxonomy" id="319348"/>
    <lineage>
        <taxon>Eukaryota</taxon>
        <taxon>Metazoa</taxon>
        <taxon>Ecdysozoa</taxon>
        <taxon>Arthropoda</taxon>
        <taxon>Hexapoda</taxon>
        <taxon>Insecta</taxon>
        <taxon>Pterygota</taxon>
        <taxon>Neoptera</taxon>
        <taxon>Endopterygota</taxon>
        <taxon>Diptera</taxon>
        <taxon>Nematocera</taxon>
        <taxon>Chironomoidea</taxon>
        <taxon>Chironomidae</taxon>
        <taxon>Chironominae</taxon>
        <taxon>Polypedilum</taxon>
        <taxon>Polypedilum</taxon>
    </lineage>
</organism>
<feature type="signal peptide" evidence="2">
    <location>
        <begin position="1"/>
        <end position="24"/>
    </location>
</feature>
<keyword evidence="1" id="KW-0812">Transmembrane</keyword>
<protein>
    <submittedName>
        <fullName evidence="3">Uncharacterized protein</fullName>
    </submittedName>
</protein>
<proteinExistence type="predicted"/>
<keyword evidence="1" id="KW-1133">Transmembrane helix</keyword>
<keyword evidence="1" id="KW-0472">Membrane</keyword>
<feature type="chain" id="PRO_5039896182" evidence="2">
    <location>
        <begin position="25"/>
        <end position="527"/>
    </location>
</feature>
<sequence>MKIFPKYFIFLGVFLLFAPQKSEGFLDFILNLNLNINIELIFKFKFILNQALMIMQSQNQQEFDEIKRKIDQDFSIIQHELQSLTKQIDSGFSTIDKDLKMNPLIDLISKQTSYMDRFQIMVNTKSNSSEFIDQLEEFIKEYTRENLEDRMVNLIETKTQGTNSLVEALIKAAMKATESNEVAMRTSPNRLFYDFYMAMSFNVYRGYYFMESCILMKDILTKKLHENEHDYFRGMTQLSIDKLIKSMKRVSTGFSDDVASRTSYKQALNATGYYNWYRYYMGISKAPKGFIITGMRFQVFNNSILYIQIQVGQMIDHGEVNSTSVHWQEPNEDIEVNYFHSTSLYFKFGNSSFNDAVLTGIQFMQYNGYLTTIAYGHKVNDNNLGTMDDKIIKKEFFAVNSRNINNFASDDIELNIKSPLSGFSFYYDNNDIIIPRLITYNAHHFIKNIDIDAPIKQTMSNFAKEKIRGLIHEEKDEIHSKTWIYVLIGGLTGFAIMTVVIIIVVIVFRRREKNIRESLIYDSVYQN</sequence>
<feature type="transmembrane region" description="Helical" evidence="1">
    <location>
        <begin position="483"/>
        <end position="508"/>
    </location>
</feature>
<dbReference type="Proteomes" id="UP001107558">
    <property type="component" value="Chromosome 3"/>
</dbReference>
<comment type="caution">
    <text evidence="3">The sequence shown here is derived from an EMBL/GenBank/DDBJ whole genome shotgun (WGS) entry which is preliminary data.</text>
</comment>
<dbReference type="AlphaFoldDB" id="A0A9J6BMB2"/>
<reference evidence="3" key="1">
    <citation type="submission" date="2021-03" db="EMBL/GenBank/DDBJ databases">
        <title>Chromosome level genome of the anhydrobiotic midge Polypedilum vanderplanki.</title>
        <authorList>
            <person name="Yoshida Y."/>
            <person name="Kikawada T."/>
            <person name="Gusev O."/>
        </authorList>
    </citation>
    <scope>NUCLEOTIDE SEQUENCE</scope>
    <source>
        <strain evidence="3">NIAS01</strain>
        <tissue evidence="3">Whole body or cell culture</tissue>
    </source>
</reference>
<name>A0A9J6BMB2_POLVA</name>